<dbReference type="SUPFAM" id="SSF51126">
    <property type="entry name" value="Pectin lyase-like"/>
    <property type="match status" value="1"/>
</dbReference>
<protein>
    <recommendedName>
        <fullName evidence="2">endo-polygalacturonase</fullName>
        <ecNumber evidence="2">3.2.1.15</ecNumber>
    </recommendedName>
</protein>
<keyword evidence="8" id="KW-0961">Cell wall biogenesis/degradation</keyword>
<feature type="active site" evidence="10">
    <location>
        <position position="226"/>
    </location>
</feature>
<comment type="catalytic activity">
    <reaction evidence="9">
        <text>(1,4-alpha-D-galacturonosyl)n+m + H2O = (1,4-alpha-D-galacturonosyl)n + (1,4-alpha-D-galacturonosyl)m.</text>
        <dbReference type="EC" id="3.2.1.15"/>
    </reaction>
</comment>
<dbReference type="SMART" id="SM00710">
    <property type="entry name" value="PbH1"/>
    <property type="match status" value="5"/>
</dbReference>
<keyword evidence="5 11" id="KW-0378">Hydrolase</keyword>
<dbReference type="EMBL" id="JADCUA010000021">
    <property type="protein sequence ID" value="KAH9832482.1"/>
    <property type="molecule type" value="Genomic_DNA"/>
</dbReference>
<evidence type="ECO:0000256" key="7">
    <source>
        <dbReference type="ARBA" id="ARBA00023295"/>
    </source>
</evidence>
<evidence type="ECO:0000256" key="1">
    <source>
        <dbReference type="ARBA" id="ARBA00008834"/>
    </source>
</evidence>
<dbReference type="Gene3D" id="2.160.20.10">
    <property type="entry name" value="Single-stranded right-handed beta-helix, Pectin lyase-like"/>
    <property type="match status" value="1"/>
</dbReference>
<dbReference type="EC" id="3.2.1.15" evidence="2"/>
<sequence>MLFLPALLTTTAFVPSIFAAPSRTETAKRATCTVDSAEVAADLSGCSSVELTSFTVPNDTTITMSFAEGATVTMTGEVTFASTVASGPLLTFQGTNVQFNGNGMMFNGNGADYWDGLGTNGGKPKPHPFIAIEASGTFENFVAYNTPAQAIRVQPAADIGPLIIDGVYVNNAAGDADELGHNTDGFDVRGTDITIQNSIVENQDDCIAINDGSNILFQNNVCSGGHGMSIGSIATGDFVTGVVFSHNTVSNSMYGTRVKAQSAATTGAVSNVTWTGNTISGATKYGVLITQSYPDDDGTPGVDTPFSDVNFVGDPTSVTVVEDAHRVTVDCGNCAGTWDFSGLTVGGGLAGTIVSGDATVRQMTVDVQVRHTQSDMHAQIQGGSF</sequence>
<feature type="signal peptide" evidence="12">
    <location>
        <begin position="1"/>
        <end position="19"/>
    </location>
</feature>
<name>A0ABQ8K6N3_9APHY</name>
<comment type="caution">
    <text evidence="13">The sequence shown here is derived from an EMBL/GenBank/DDBJ whole genome shotgun (WGS) entry which is preliminary data.</text>
</comment>
<proteinExistence type="inferred from homology"/>
<gene>
    <name evidence="13" type="ORF">C8Q71DRAFT_879163</name>
</gene>
<dbReference type="RefSeq" id="XP_047775400.1">
    <property type="nucleotide sequence ID" value="XM_047928454.1"/>
</dbReference>
<dbReference type="PROSITE" id="PS00502">
    <property type="entry name" value="POLYGALACTURONASE"/>
    <property type="match status" value="1"/>
</dbReference>
<feature type="chain" id="PRO_5047521945" description="endo-polygalacturonase" evidence="12">
    <location>
        <begin position="20"/>
        <end position="385"/>
    </location>
</feature>
<evidence type="ECO:0000256" key="8">
    <source>
        <dbReference type="ARBA" id="ARBA00023316"/>
    </source>
</evidence>
<keyword evidence="4" id="KW-0677">Repeat</keyword>
<keyword evidence="6" id="KW-1015">Disulfide bond</keyword>
<reference evidence="13 14" key="1">
    <citation type="journal article" date="2021" name="Environ. Microbiol.">
        <title>Gene family expansions and transcriptome signatures uncover fungal adaptations to wood decay.</title>
        <authorList>
            <person name="Hage H."/>
            <person name="Miyauchi S."/>
            <person name="Viragh M."/>
            <person name="Drula E."/>
            <person name="Min B."/>
            <person name="Chaduli D."/>
            <person name="Navarro D."/>
            <person name="Favel A."/>
            <person name="Norest M."/>
            <person name="Lesage-Meessen L."/>
            <person name="Balint B."/>
            <person name="Merenyi Z."/>
            <person name="de Eugenio L."/>
            <person name="Morin E."/>
            <person name="Martinez A.T."/>
            <person name="Baldrian P."/>
            <person name="Stursova M."/>
            <person name="Martinez M.J."/>
            <person name="Novotny C."/>
            <person name="Magnuson J.K."/>
            <person name="Spatafora J.W."/>
            <person name="Maurice S."/>
            <person name="Pangilinan J."/>
            <person name="Andreopoulos W."/>
            <person name="LaButti K."/>
            <person name="Hundley H."/>
            <person name="Na H."/>
            <person name="Kuo A."/>
            <person name="Barry K."/>
            <person name="Lipzen A."/>
            <person name="Henrissat B."/>
            <person name="Riley R."/>
            <person name="Ahrendt S."/>
            <person name="Nagy L.G."/>
            <person name="Grigoriev I.V."/>
            <person name="Martin F."/>
            <person name="Rosso M.N."/>
        </authorList>
    </citation>
    <scope>NUCLEOTIDE SEQUENCE [LARGE SCALE GENOMIC DNA]</scope>
    <source>
        <strain evidence="13 14">CIRM-BRFM 1785</strain>
    </source>
</reference>
<dbReference type="InterPro" id="IPR011050">
    <property type="entry name" value="Pectin_lyase_fold/virulence"/>
</dbReference>
<evidence type="ECO:0000313" key="13">
    <source>
        <dbReference type="EMBL" id="KAH9832482.1"/>
    </source>
</evidence>
<evidence type="ECO:0000256" key="9">
    <source>
        <dbReference type="ARBA" id="ARBA00034074"/>
    </source>
</evidence>
<evidence type="ECO:0000256" key="2">
    <source>
        <dbReference type="ARBA" id="ARBA00012736"/>
    </source>
</evidence>
<evidence type="ECO:0000313" key="14">
    <source>
        <dbReference type="Proteomes" id="UP000814176"/>
    </source>
</evidence>
<dbReference type="InterPro" id="IPR050434">
    <property type="entry name" value="Glycosyl_hydrlase_28"/>
</dbReference>
<accession>A0ABQ8K6N3</accession>
<keyword evidence="7 11" id="KW-0326">Glycosidase</keyword>
<evidence type="ECO:0000256" key="6">
    <source>
        <dbReference type="ARBA" id="ARBA00023157"/>
    </source>
</evidence>
<dbReference type="Pfam" id="PF00295">
    <property type="entry name" value="Glyco_hydro_28"/>
    <property type="match status" value="1"/>
</dbReference>
<dbReference type="PANTHER" id="PTHR31884">
    <property type="entry name" value="POLYGALACTURONASE"/>
    <property type="match status" value="1"/>
</dbReference>
<evidence type="ECO:0000256" key="4">
    <source>
        <dbReference type="ARBA" id="ARBA00022737"/>
    </source>
</evidence>
<keyword evidence="14" id="KW-1185">Reference proteome</keyword>
<evidence type="ECO:0000256" key="10">
    <source>
        <dbReference type="PROSITE-ProRule" id="PRU10052"/>
    </source>
</evidence>
<dbReference type="Proteomes" id="UP000814176">
    <property type="component" value="Unassembled WGS sequence"/>
</dbReference>
<evidence type="ECO:0000256" key="3">
    <source>
        <dbReference type="ARBA" id="ARBA00022729"/>
    </source>
</evidence>
<evidence type="ECO:0000256" key="11">
    <source>
        <dbReference type="RuleBase" id="RU361169"/>
    </source>
</evidence>
<organism evidence="13 14">
    <name type="scientific">Rhodofomes roseus</name>
    <dbReference type="NCBI Taxonomy" id="34475"/>
    <lineage>
        <taxon>Eukaryota</taxon>
        <taxon>Fungi</taxon>
        <taxon>Dikarya</taxon>
        <taxon>Basidiomycota</taxon>
        <taxon>Agaricomycotina</taxon>
        <taxon>Agaricomycetes</taxon>
        <taxon>Polyporales</taxon>
        <taxon>Rhodofomes</taxon>
    </lineage>
</organism>
<evidence type="ECO:0000256" key="5">
    <source>
        <dbReference type="ARBA" id="ARBA00022801"/>
    </source>
</evidence>
<dbReference type="InterPro" id="IPR000743">
    <property type="entry name" value="Glyco_hydro_28"/>
</dbReference>
<evidence type="ECO:0000256" key="12">
    <source>
        <dbReference type="SAM" id="SignalP"/>
    </source>
</evidence>
<comment type="similarity">
    <text evidence="1 11">Belongs to the glycosyl hydrolase 28 family.</text>
</comment>
<dbReference type="InterPro" id="IPR006626">
    <property type="entry name" value="PbH1"/>
</dbReference>
<dbReference type="PANTHER" id="PTHR31884:SF1">
    <property type="entry name" value="POLYGALACTURONASE"/>
    <property type="match status" value="1"/>
</dbReference>
<dbReference type="GeneID" id="72009186"/>
<dbReference type="InterPro" id="IPR012334">
    <property type="entry name" value="Pectin_lyas_fold"/>
</dbReference>
<keyword evidence="3 12" id="KW-0732">Signal</keyword>